<dbReference type="EC" id="3.6.1.7" evidence="2 5"/>
<dbReference type="PROSITE" id="PS51160">
    <property type="entry name" value="ACYLPHOSPHATASE_3"/>
    <property type="match status" value="1"/>
</dbReference>
<feature type="active site" evidence="5">
    <location>
        <position position="20"/>
    </location>
</feature>
<protein>
    <recommendedName>
        <fullName evidence="3 5">Acylphosphatase</fullName>
        <ecNumber evidence="2 5">3.6.1.7</ecNumber>
    </recommendedName>
</protein>
<evidence type="ECO:0000256" key="1">
    <source>
        <dbReference type="ARBA" id="ARBA00005614"/>
    </source>
</evidence>
<dbReference type="PANTHER" id="PTHR47268:SF4">
    <property type="entry name" value="ACYLPHOSPHATASE"/>
    <property type="match status" value="1"/>
</dbReference>
<proteinExistence type="inferred from homology"/>
<comment type="caution">
    <text evidence="9">The sequence shown here is derived from an EMBL/GenBank/DDBJ whole genome shotgun (WGS) entry which is preliminary data.</text>
</comment>
<dbReference type="Pfam" id="PF00708">
    <property type="entry name" value="Acylphosphatase"/>
    <property type="match status" value="1"/>
</dbReference>
<evidence type="ECO:0000256" key="4">
    <source>
        <dbReference type="ARBA" id="ARBA00047645"/>
    </source>
</evidence>
<dbReference type="SUPFAM" id="SSF54975">
    <property type="entry name" value="Acylphosphatase/BLUF domain-like"/>
    <property type="match status" value="1"/>
</dbReference>
<dbReference type="Gene3D" id="3.30.70.100">
    <property type="match status" value="1"/>
</dbReference>
<evidence type="ECO:0000256" key="2">
    <source>
        <dbReference type="ARBA" id="ARBA00012150"/>
    </source>
</evidence>
<accession>A0A0D0L8B6</accession>
<dbReference type="PRINTS" id="PR00112">
    <property type="entry name" value="ACYLPHPHTASE"/>
</dbReference>
<dbReference type="PANTHER" id="PTHR47268">
    <property type="entry name" value="ACYLPHOSPHATASE"/>
    <property type="match status" value="1"/>
</dbReference>
<dbReference type="InterPro" id="IPR020456">
    <property type="entry name" value="Acylphosphatase"/>
</dbReference>
<evidence type="ECO:0000256" key="6">
    <source>
        <dbReference type="RuleBase" id="RU000553"/>
    </source>
</evidence>
<evidence type="ECO:0000256" key="7">
    <source>
        <dbReference type="RuleBase" id="RU004168"/>
    </source>
</evidence>
<comment type="catalytic activity">
    <reaction evidence="4 5 6">
        <text>an acyl phosphate + H2O = a carboxylate + phosphate + H(+)</text>
        <dbReference type="Rhea" id="RHEA:14965"/>
        <dbReference type="ChEBI" id="CHEBI:15377"/>
        <dbReference type="ChEBI" id="CHEBI:15378"/>
        <dbReference type="ChEBI" id="CHEBI:29067"/>
        <dbReference type="ChEBI" id="CHEBI:43474"/>
        <dbReference type="ChEBI" id="CHEBI:59918"/>
        <dbReference type="EC" id="3.6.1.7"/>
    </reaction>
</comment>
<evidence type="ECO:0000256" key="5">
    <source>
        <dbReference type="PROSITE-ProRule" id="PRU00520"/>
    </source>
</evidence>
<organism evidence="9 10">
    <name type="scientific">Pseudomonas fulva</name>
    <dbReference type="NCBI Taxonomy" id="47880"/>
    <lineage>
        <taxon>Bacteria</taxon>
        <taxon>Pseudomonadati</taxon>
        <taxon>Pseudomonadota</taxon>
        <taxon>Gammaproteobacteria</taxon>
        <taxon>Pseudomonadales</taxon>
        <taxon>Pseudomonadaceae</taxon>
        <taxon>Pseudomonas</taxon>
    </lineage>
</organism>
<dbReference type="InterPro" id="IPR036046">
    <property type="entry name" value="Acylphosphatase-like_dom_sf"/>
</dbReference>
<feature type="active site" evidence="5">
    <location>
        <position position="38"/>
    </location>
</feature>
<dbReference type="InterPro" id="IPR017968">
    <property type="entry name" value="Acylphosphatase_CS"/>
</dbReference>
<dbReference type="EMBL" id="JXQW01000002">
    <property type="protein sequence ID" value="KIQ06281.1"/>
    <property type="molecule type" value="Genomic_DNA"/>
</dbReference>
<sequence length="91" mass="9836">MTGSSVHGHVTGRVQGVGFRQDTAAEAVRLGLCGWVRNLGAGRVEVSFEGDPAAVRALASWLKSGPPQARVTELELQEQPWQGHTDFVVRR</sequence>
<dbReference type="PROSITE" id="PS00151">
    <property type="entry name" value="ACYLPHOSPHATASE_2"/>
    <property type="match status" value="1"/>
</dbReference>
<gene>
    <name evidence="9" type="ORF">RU08_00760</name>
</gene>
<keyword evidence="5 6" id="KW-0378">Hydrolase</keyword>
<dbReference type="RefSeq" id="WP_042551880.1">
    <property type="nucleotide sequence ID" value="NZ_JXQW01000002.1"/>
</dbReference>
<dbReference type="NCBIfam" id="NF011014">
    <property type="entry name" value="PRK14442.1"/>
    <property type="match status" value="1"/>
</dbReference>
<evidence type="ECO:0000259" key="8">
    <source>
        <dbReference type="PROSITE" id="PS51160"/>
    </source>
</evidence>
<evidence type="ECO:0000256" key="3">
    <source>
        <dbReference type="ARBA" id="ARBA00015991"/>
    </source>
</evidence>
<feature type="domain" description="Acylphosphatase-like" evidence="8">
    <location>
        <begin position="5"/>
        <end position="91"/>
    </location>
</feature>
<comment type="similarity">
    <text evidence="1 7">Belongs to the acylphosphatase family.</text>
</comment>
<evidence type="ECO:0000313" key="10">
    <source>
        <dbReference type="Proteomes" id="UP000032068"/>
    </source>
</evidence>
<reference evidence="9 10" key="1">
    <citation type="submission" date="2014-12" db="EMBL/GenBank/DDBJ databases">
        <title>16Stimator: statistical estimation of ribosomal gene copy numbers from draft genome assemblies.</title>
        <authorList>
            <person name="Perisin M.A."/>
            <person name="Vetter M."/>
            <person name="Gilbert J.A."/>
            <person name="Bergelson J."/>
        </authorList>
    </citation>
    <scope>NUCLEOTIDE SEQUENCE [LARGE SCALE GENOMIC DNA]</scope>
    <source>
        <strain evidence="9 10">MEJ086</strain>
    </source>
</reference>
<dbReference type="PROSITE" id="PS00150">
    <property type="entry name" value="ACYLPHOSPHATASE_1"/>
    <property type="match status" value="1"/>
</dbReference>
<dbReference type="Proteomes" id="UP000032068">
    <property type="component" value="Unassembled WGS sequence"/>
</dbReference>
<dbReference type="AlphaFoldDB" id="A0A0D0L8B6"/>
<evidence type="ECO:0000313" key="9">
    <source>
        <dbReference type="EMBL" id="KIQ06281.1"/>
    </source>
</evidence>
<dbReference type="InterPro" id="IPR001792">
    <property type="entry name" value="Acylphosphatase-like_dom"/>
</dbReference>
<name>A0A0D0L8B6_9PSED</name>
<dbReference type="GO" id="GO:0003998">
    <property type="term" value="F:acylphosphatase activity"/>
    <property type="evidence" value="ECO:0007669"/>
    <property type="project" value="UniProtKB-EC"/>
</dbReference>